<proteinExistence type="predicted"/>
<gene>
    <name evidence="4" type="ORF">JG688_00014912</name>
</gene>
<keyword evidence="1" id="KW-0645">Protease</keyword>
<keyword evidence="2" id="KW-0378">Hydrolase</keyword>
<dbReference type="EMBL" id="JAENGY010001499">
    <property type="protein sequence ID" value="KAG6948848.1"/>
    <property type="molecule type" value="Genomic_DNA"/>
</dbReference>
<dbReference type="Pfam" id="PF02902">
    <property type="entry name" value="Peptidase_C48"/>
    <property type="match status" value="1"/>
</dbReference>
<dbReference type="PROSITE" id="PS50600">
    <property type="entry name" value="ULP_PROTEASE"/>
    <property type="match status" value="1"/>
</dbReference>
<dbReference type="InterPro" id="IPR003653">
    <property type="entry name" value="Peptidase_C48_C"/>
</dbReference>
<evidence type="ECO:0000256" key="2">
    <source>
        <dbReference type="ARBA" id="ARBA00022801"/>
    </source>
</evidence>
<dbReference type="Proteomes" id="UP000709295">
    <property type="component" value="Unassembled WGS sequence"/>
</dbReference>
<sequence>MFLFPLHVRNNHWCGAVIDYRRESRGILLFDPLQVAKSKYYAKCETQLRNLLGEICELMQIKRITNSRQPDVSSCGTAVLVFF</sequence>
<organism evidence="4 5">
    <name type="scientific">Phytophthora aleatoria</name>
    <dbReference type="NCBI Taxonomy" id="2496075"/>
    <lineage>
        <taxon>Eukaryota</taxon>
        <taxon>Sar</taxon>
        <taxon>Stramenopiles</taxon>
        <taxon>Oomycota</taxon>
        <taxon>Peronosporomycetes</taxon>
        <taxon>Peronosporales</taxon>
        <taxon>Peronosporaceae</taxon>
        <taxon>Phytophthora</taxon>
    </lineage>
</organism>
<keyword evidence="5" id="KW-1185">Reference proteome</keyword>
<dbReference type="AlphaFoldDB" id="A0A8J5IJ15"/>
<evidence type="ECO:0000256" key="1">
    <source>
        <dbReference type="ARBA" id="ARBA00022670"/>
    </source>
</evidence>
<evidence type="ECO:0000259" key="3">
    <source>
        <dbReference type="PROSITE" id="PS50600"/>
    </source>
</evidence>
<dbReference type="GO" id="GO:0008234">
    <property type="term" value="F:cysteine-type peptidase activity"/>
    <property type="evidence" value="ECO:0007669"/>
    <property type="project" value="InterPro"/>
</dbReference>
<feature type="domain" description="Ubiquitin-like protease family profile" evidence="3">
    <location>
        <begin position="1"/>
        <end position="83"/>
    </location>
</feature>
<name>A0A8J5IJ15_9STRA</name>
<comment type="caution">
    <text evidence="4">The sequence shown here is derived from an EMBL/GenBank/DDBJ whole genome shotgun (WGS) entry which is preliminary data.</text>
</comment>
<accession>A0A8J5IJ15</accession>
<protein>
    <recommendedName>
        <fullName evidence="3">Ubiquitin-like protease family profile domain-containing protein</fullName>
    </recommendedName>
</protein>
<reference evidence="4" key="1">
    <citation type="submission" date="2021-01" db="EMBL/GenBank/DDBJ databases">
        <title>Phytophthora aleatoria, a newly-described species from Pinus radiata is distinct from Phytophthora cactorum isolates based on comparative genomics.</title>
        <authorList>
            <person name="Mcdougal R."/>
            <person name="Panda P."/>
            <person name="Williams N."/>
            <person name="Studholme D.J."/>
        </authorList>
    </citation>
    <scope>NUCLEOTIDE SEQUENCE</scope>
    <source>
        <strain evidence="4">NZFS 4037</strain>
    </source>
</reference>
<evidence type="ECO:0000313" key="4">
    <source>
        <dbReference type="EMBL" id="KAG6948848.1"/>
    </source>
</evidence>
<dbReference type="GO" id="GO:0006508">
    <property type="term" value="P:proteolysis"/>
    <property type="evidence" value="ECO:0007669"/>
    <property type="project" value="UniProtKB-KW"/>
</dbReference>
<evidence type="ECO:0000313" key="5">
    <source>
        <dbReference type="Proteomes" id="UP000709295"/>
    </source>
</evidence>